<evidence type="ECO:0000259" key="13">
    <source>
        <dbReference type="Pfam" id="PF03416"/>
    </source>
</evidence>
<dbReference type="GO" id="GO:0004197">
    <property type="term" value="F:cysteine-type endopeptidase activity"/>
    <property type="evidence" value="ECO:0007669"/>
    <property type="project" value="TreeGrafter"/>
</dbReference>
<dbReference type="InterPro" id="IPR038765">
    <property type="entry name" value="Papain-like_cys_pep_sf"/>
</dbReference>
<keyword evidence="6" id="KW-0378">Hydrolase</keyword>
<comment type="similarity">
    <text evidence="2">Belongs to the peptidase C54 family.</text>
</comment>
<keyword evidence="7" id="KW-0788">Thiol protease</keyword>
<dbReference type="InterPro" id="IPR046792">
    <property type="entry name" value="Peptidase_C54_cat"/>
</dbReference>
<evidence type="ECO:0000313" key="15">
    <source>
        <dbReference type="Proteomes" id="UP000654075"/>
    </source>
</evidence>
<sequence length="1967" mass="219873">MGGRPRMAHFFVGRQGQELLYVDPHVVQPAAVSGAEQPAESGHGSGRAGATRAGFPSGTRAGAETFRNLPTVQTIPVEHIDSSISFAFYCSCEEQLSELIRALKHVEAVEADALIRVEPTRPAALRQAQAASALASFCTLCDRALALQLLSFGSSRFSLADSTGELAFCLKANRHPVQFSPRDVEGVGHLAWGLMAWGLDVASNPEMFNFTCRDQCILSPILRLYANEPYVHGLLFFFSWPVAGLGQGYQSGYQSVGAPPIPWAAPTVGFHPQQPPQLARQYPYANGNMGQAAPSAILGQNLAVQPQHYAGASMAPVTSRANACHASISVPESSFQAEVARRTAAEDRVKELEALVARLRGRVAALEGQKCAKGVGSRRPTQVAAVRRDRVEAEEPEEPEEDAIDNAIRMSQFENFCKATAGCAGKRSSLHERRAVQASAGAYMSGACIVGALIQLEKMQQAVLKVIASQQPMMTNMKIDNVEFWAPLNTVELLQAIVQNKAQMLAMELVYTSQIKERLQEVYTMMEEIKTHAAVVSHMHGEPVLFRALFVPPAAMKRLTEARSNGEQLVIATVKEMEAMVKAAMDKKLEEKSSGGQEYGVLKNGGEGPIPQLELVRKGVLGGETSNRKKAGAVGARLEEGAATKMDMVKYMKAAAVRIGDAKEFKKRMCVEYGKKWRSLKKVLEGEDTWITRVDTLKLGKGTHGSNAAVGSDQWRSPGAKKVLALTGARRPGGGRKDSFLHIKLRVKSWLEKERSMCHHVDKADLVEEFLDQCRDESEAAEKEQAKRQVPEEKMEDKEEDQGKKGASREALLQQLVEGSNEVSVAAGYEDMKSPEEAVASLSPGELKVWDTLLKDRVTKLKSSSKYFESFGDRLVEQIGAKVLKPGRMSTLSMDEEEARVKAGWKDFDAAMWLAAFSPEAELEKWVANPGDFMERRHECFLGFSDQIPVWIKIGMKKQVYCSKEVGKRKTTGDFMKMQKKKLRADLMQKKISGKEVEKNEEEAKEDKKNEDEKEIEDEKENGDEKKNEDESGVPDLVFSDDEGEEMSKEKLKSRTKPAGVGDSGLKRTIGDAAQEKFRITVEHRAVVCGYFDPAVEVPVGINWRYALVVKGVHASKWKEGERYQYGGKLIERKAGKCVGMILKSWVQMRKRKPELFENWEVYSQPGAVVDPIIPSWELEEQSEEFPCSVWCRDMLASGYTVECRMKQSVAQQIPCQVKAGVTPIVQLTDTDFGFSFKASLAAAHVEMRQEMKAKAQEVRLKRSDWIVAALRRNGYFHWRPCWKQDCLVEASLQDWCQELPEGSYRYPSHWLDERGSWLKEGVPKMSALKDLEDAVTRAKDAEEYFCRSEGFLFRVASMKRLKLEEHHGALKLDDDEKLEMPAVDDKKEQDQEKLQMEKLKKKHTMHVLMQKSKEKFRVMMQTMTRKEAIQSLLTAGGKKKKTKVQKQQKQMMKSNVKGKFMTKVKASLKKDPSSVEKKPCAKKKPSLKNKPSVKNKPCAKTKPSLKNKPSVKNKPSAMQKNNNKNRKKAMQKGEGAYGGGKWKQLKKMWKNSEKGKRTKLLNLWLEKQQQKMLKEQGILKEARFGGEGEPEVSLHFNPGAWSCLLKHTVEVEQVKKTRKLKGFNEVSRVMLQSWLWDCGLKLEPEDPGDDVTVSSQGGDWLLDQHLNVGWELLKFGAGLQESAVQYVPPDLLQAWMHLETEGAHPDADEEFLRRLAAVQENRRKVIVQKLDKAAVVLMPVYCSQHWTLVVAQKVGDEVLVEYRDSLQTASEESWQAAAKALKALKGWELPRRCNTAAQPPGSALCGAFALFWMEQVCRKLCLNEPACSMGWPNAALWSARTCTVSKMLKKEQDKQIAEAKALQLKNEAIRQKQKAVDEKNRKKQEQLEKIKGKVEASAKESWLKVPAGKPCLENLSKEGQLDGADKANTGQGSCSRCRWGDVGCLSCSGAKALEYWLKKEGFYDEF</sequence>
<feature type="coiled-coil region" evidence="11">
    <location>
        <begin position="1848"/>
        <end position="1901"/>
    </location>
</feature>
<feature type="compositionally biased region" description="Basic residues" evidence="12">
    <location>
        <begin position="1438"/>
        <end position="1447"/>
    </location>
</feature>
<name>A0A813GRN8_POLGL</name>
<dbReference type="SUPFAM" id="SSF54001">
    <property type="entry name" value="Cysteine proteinases"/>
    <property type="match status" value="2"/>
</dbReference>
<feature type="compositionally biased region" description="Basic residues" evidence="12">
    <location>
        <begin position="1481"/>
        <end position="1512"/>
    </location>
</feature>
<evidence type="ECO:0000256" key="3">
    <source>
        <dbReference type="ARBA" id="ARBA00022448"/>
    </source>
</evidence>
<reference evidence="14" key="1">
    <citation type="submission" date="2021-02" db="EMBL/GenBank/DDBJ databases">
        <authorList>
            <person name="Dougan E. K."/>
            <person name="Rhodes N."/>
            <person name="Thang M."/>
            <person name="Chan C."/>
        </authorList>
    </citation>
    <scope>NUCLEOTIDE SEQUENCE</scope>
</reference>
<evidence type="ECO:0000256" key="8">
    <source>
        <dbReference type="ARBA" id="ARBA00022927"/>
    </source>
</evidence>
<keyword evidence="11" id="KW-0175">Coiled coil</keyword>
<dbReference type="Gene3D" id="3.40.395.10">
    <property type="entry name" value="Adenoviral Proteinase, Chain A"/>
    <property type="match status" value="1"/>
</dbReference>
<evidence type="ECO:0000256" key="7">
    <source>
        <dbReference type="ARBA" id="ARBA00022807"/>
    </source>
</evidence>
<feature type="region of interest" description="Disordered" evidence="12">
    <location>
        <begin position="989"/>
        <end position="1067"/>
    </location>
</feature>
<dbReference type="GO" id="GO:0019786">
    <property type="term" value="F:protein-phosphatidylethanolamide deconjugating activity"/>
    <property type="evidence" value="ECO:0007669"/>
    <property type="project" value="InterPro"/>
</dbReference>
<keyword evidence="4" id="KW-0963">Cytoplasm</keyword>
<feature type="domain" description="Peptidase C54 catalytic" evidence="13">
    <location>
        <begin position="1"/>
        <end position="100"/>
    </location>
</feature>
<keyword evidence="15" id="KW-1185">Reference proteome</keyword>
<dbReference type="GO" id="GO:0015031">
    <property type="term" value="P:protein transport"/>
    <property type="evidence" value="ECO:0007669"/>
    <property type="project" value="UniProtKB-KW"/>
</dbReference>
<keyword evidence="9" id="KW-0072">Autophagy</keyword>
<keyword evidence="5" id="KW-0645">Protease</keyword>
<comment type="subcellular location">
    <subcellularLocation>
        <location evidence="1">Cytoplasm</location>
    </subcellularLocation>
</comment>
<evidence type="ECO:0000256" key="12">
    <source>
        <dbReference type="SAM" id="MobiDB-lite"/>
    </source>
</evidence>
<dbReference type="GO" id="GO:0034727">
    <property type="term" value="P:piecemeal microautophagy of the nucleus"/>
    <property type="evidence" value="ECO:0007669"/>
    <property type="project" value="TreeGrafter"/>
</dbReference>
<feature type="coiled-coil region" evidence="11">
    <location>
        <begin position="342"/>
        <end position="369"/>
    </location>
</feature>
<dbReference type="EMBL" id="CAJNNV010029655">
    <property type="protein sequence ID" value="CAE8629532.1"/>
    <property type="molecule type" value="Genomic_DNA"/>
</dbReference>
<dbReference type="PANTHER" id="PTHR22624:SF49">
    <property type="entry name" value="CYSTEINE PROTEASE"/>
    <property type="match status" value="1"/>
</dbReference>
<feature type="region of interest" description="Disordered" evidence="12">
    <location>
        <begin position="777"/>
        <end position="808"/>
    </location>
</feature>
<feature type="compositionally biased region" description="Basic and acidic residues" evidence="12">
    <location>
        <begin position="989"/>
        <end position="998"/>
    </location>
</feature>
<gene>
    <name evidence="14" type="ORF">PGLA1383_LOCUS45987</name>
</gene>
<evidence type="ECO:0000256" key="2">
    <source>
        <dbReference type="ARBA" id="ARBA00010958"/>
    </source>
</evidence>
<dbReference type="OrthoDB" id="2960936at2759"/>
<evidence type="ECO:0000256" key="11">
    <source>
        <dbReference type="SAM" id="Coils"/>
    </source>
</evidence>
<keyword evidence="3" id="KW-0813">Transport</keyword>
<evidence type="ECO:0000313" key="14">
    <source>
        <dbReference type="EMBL" id="CAE8629532.1"/>
    </source>
</evidence>
<accession>A0A813GRN8</accession>
<feature type="compositionally biased region" description="Acidic residues" evidence="12">
    <location>
        <begin position="1013"/>
        <end position="1022"/>
    </location>
</feature>
<keyword evidence="8" id="KW-0653">Protein transport</keyword>
<feature type="region of interest" description="Disordered" evidence="12">
    <location>
        <begin position="32"/>
        <end position="59"/>
    </location>
</feature>
<dbReference type="GO" id="GO:0000423">
    <property type="term" value="P:mitophagy"/>
    <property type="evidence" value="ECO:0007669"/>
    <property type="project" value="TreeGrafter"/>
</dbReference>
<dbReference type="GO" id="GO:0000045">
    <property type="term" value="P:autophagosome assembly"/>
    <property type="evidence" value="ECO:0007669"/>
    <property type="project" value="TreeGrafter"/>
</dbReference>
<proteinExistence type="inferred from homology"/>
<comment type="caution">
    <text evidence="14">The sequence shown here is derived from an EMBL/GenBank/DDBJ whole genome shotgun (WGS) entry which is preliminary data.</text>
</comment>
<dbReference type="PANTHER" id="PTHR22624">
    <property type="entry name" value="CYSTEINE PROTEASE ATG4"/>
    <property type="match status" value="1"/>
</dbReference>
<dbReference type="InterPro" id="IPR005078">
    <property type="entry name" value="Peptidase_C54"/>
</dbReference>
<evidence type="ECO:0000256" key="5">
    <source>
        <dbReference type="ARBA" id="ARBA00022670"/>
    </source>
</evidence>
<evidence type="ECO:0000256" key="10">
    <source>
        <dbReference type="ARBA" id="ARBA00029362"/>
    </source>
</evidence>
<evidence type="ECO:0000256" key="4">
    <source>
        <dbReference type="ARBA" id="ARBA00022490"/>
    </source>
</evidence>
<dbReference type="GO" id="GO:0035973">
    <property type="term" value="P:aggrephagy"/>
    <property type="evidence" value="ECO:0007669"/>
    <property type="project" value="TreeGrafter"/>
</dbReference>
<comment type="catalytic activity">
    <reaction evidence="10">
        <text>[protein]-C-terminal L-amino acid-glycyl-phosphatidylethanolamide + H2O = [protein]-C-terminal L-amino acid-glycine + a 1,2-diacyl-sn-glycero-3-phosphoethanolamine</text>
        <dbReference type="Rhea" id="RHEA:67548"/>
        <dbReference type="Rhea" id="RHEA-COMP:17323"/>
        <dbReference type="Rhea" id="RHEA-COMP:17324"/>
        <dbReference type="ChEBI" id="CHEBI:15377"/>
        <dbReference type="ChEBI" id="CHEBI:64612"/>
        <dbReference type="ChEBI" id="CHEBI:172940"/>
        <dbReference type="ChEBI" id="CHEBI:172941"/>
    </reaction>
    <physiologicalReaction direction="left-to-right" evidence="10">
        <dbReference type="Rhea" id="RHEA:67549"/>
    </physiologicalReaction>
</comment>
<dbReference type="GO" id="GO:0016485">
    <property type="term" value="P:protein processing"/>
    <property type="evidence" value="ECO:0007669"/>
    <property type="project" value="TreeGrafter"/>
</dbReference>
<feature type="compositionally biased region" description="Basic and acidic residues" evidence="12">
    <location>
        <begin position="1469"/>
        <end position="1480"/>
    </location>
</feature>
<dbReference type="GO" id="GO:0005737">
    <property type="term" value="C:cytoplasm"/>
    <property type="evidence" value="ECO:0007669"/>
    <property type="project" value="UniProtKB-SubCell"/>
</dbReference>
<evidence type="ECO:0000256" key="9">
    <source>
        <dbReference type="ARBA" id="ARBA00023006"/>
    </source>
</evidence>
<organism evidence="14 15">
    <name type="scientific">Polarella glacialis</name>
    <name type="common">Dinoflagellate</name>
    <dbReference type="NCBI Taxonomy" id="89957"/>
    <lineage>
        <taxon>Eukaryota</taxon>
        <taxon>Sar</taxon>
        <taxon>Alveolata</taxon>
        <taxon>Dinophyceae</taxon>
        <taxon>Suessiales</taxon>
        <taxon>Suessiaceae</taxon>
        <taxon>Polarella</taxon>
    </lineage>
</organism>
<dbReference type="Pfam" id="PF03416">
    <property type="entry name" value="Peptidase_C54"/>
    <property type="match status" value="1"/>
</dbReference>
<dbReference type="Proteomes" id="UP000654075">
    <property type="component" value="Unassembled WGS sequence"/>
</dbReference>
<feature type="region of interest" description="Disordered" evidence="12">
    <location>
        <begin position="1436"/>
        <end position="1543"/>
    </location>
</feature>
<evidence type="ECO:0000256" key="6">
    <source>
        <dbReference type="ARBA" id="ARBA00022801"/>
    </source>
</evidence>
<protein>
    <recommendedName>
        <fullName evidence="13">Peptidase C54 catalytic domain-containing protein</fullName>
    </recommendedName>
</protein>
<evidence type="ECO:0000256" key="1">
    <source>
        <dbReference type="ARBA" id="ARBA00004496"/>
    </source>
</evidence>